<dbReference type="GeneID" id="8105443"/>
<gene>
    <name evidence="1" type="ORF">TSTA_100000</name>
</gene>
<reference evidence="2" key="1">
    <citation type="journal article" date="2015" name="Genome Announc.">
        <title>Genome sequence of the AIDS-associated pathogen Penicillium marneffei (ATCC18224) and its near taxonomic relative Talaromyces stipitatus (ATCC10500).</title>
        <authorList>
            <person name="Nierman W.C."/>
            <person name="Fedorova-Abrams N.D."/>
            <person name="Andrianopoulos A."/>
        </authorList>
    </citation>
    <scope>NUCLEOTIDE SEQUENCE [LARGE SCALE GENOMIC DNA]</scope>
    <source>
        <strain evidence="2">ATCC 10500 / CBS 375.48 / QM 6759 / NRRL 1006</strain>
    </source>
</reference>
<dbReference type="PANTHER" id="PTHR28037">
    <property type="entry name" value="ALCOHOL O-ACETYLTRANSFERASE 1-RELATED"/>
    <property type="match status" value="1"/>
</dbReference>
<dbReference type="HOGENOM" id="CLU_024469_1_1_1"/>
<name>B8MMK0_TALSN</name>
<evidence type="ECO:0008006" key="3">
    <source>
        <dbReference type="Google" id="ProtNLM"/>
    </source>
</evidence>
<dbReference type="OMA" id="LEDQHNT"/>
<organism evidence="1 2">
    <name type="scientific">Talaromyces stipitatus (strain ATCC 10500 / CBS 375.48 / QM 6759 / NRRL 1006)</name>
    <name type="common">Penicillium stipitatum</name>
    <dbReference type="NCBI Taxonomy" id="441959"/>
    <lineage>
        <taxon>Eukaryota</taxon>
        <taxon>Fungi</taxon>
        <taxon>Dikarya</taxon>
        <taxon>Ascomycota</taxon>
        <taxon>Pezizomycotina</taxon>
        <taxon>Eurotiomycetes</taxon>
        <taxon>Eurotiomycetidae</taxon>
        <taxon>Eurotiales</taxon>
        <taxon>Trichocomaceae</taxon>
        <taxon>Talaromyces</taxon>
        <taxon>Talaromyces sect. Talaromyces</taxon>
    </lineage>
</organism>
<dbReference type="PANTHER" id="PTHR28037:SF1">
    <property type="entry name" value="ALCOHOL O-ACETYLTRANSFERASE 1-RELATED"/>
    <property type="match status" value="1"/>
</dbReference>
<dbReference type="VEuPathDB" id="FungiDB:TSTA_100000"/>
<dbReference type="Pfam" id="PF07247">
    <property type="entry name" value="AATase"/>
    <property type="match status" value="1"/>
</dbReference>
<protein>
    <recommendedName>
        <fullName evidence="3">Alcohol acetyltransferase</fullName>
    </recommendedName>
</protein>
<dbReference type="RefSeq" id="XP_002485992.1">
    <property type="nucleotide sequence ID" value="XM_002485947.1"/>
</dbReference>
<dbReference type="Gene3D" id="3.30.559.10">
    <property type="entry name" value="Chloramphenicol acetyltransferase-like domain"/>
    <property type="match status" value="1"/>
</dbReference>
<sequence length="499" mass="56102">MEDKVALRRLRFAGRLEKYLTARHFLGFYSNVAVSAFYSHPSPLDVGHLQTLVYKALKELIADHPALGVSVADEDKARPYYMQLPTVDFSETVTFIPSNTIPDPSDPKGADALDLLLEEQHNHNFKDKMARKPLWRLLIVHKPTESSQFVACFVYHHSISDGTSGLVFHRHFRRKLSQISIDDLKQKEGVIVKTSSKALLPALEDLHPLPLSIRYLLKAFWENYIASTKSKQRGLWPAAPVTGDPTKRRCRFRSVRFSQETTSQLVAACRANSTSLTAAAQTILAASLFANLPLDQFSRLHCDGAVSFRRWLPVDMVDKDSIGNWISQYHHEYRFIPKNETSPIDAIDIFSWEEARKAKATIQKEVDKQGKDSVVGLLKLAGNLHKYFQSKIGKPRAESFETSNIGTLGCDQQEVSDEKSSWTIGRVVFGQGAEVTGAALEASFVTGNDGCLNVGFSWFEEIVERSIIEKVIVTFKRTIEEVVSKHNSTVEIPQQSTKH</sequence>
<dbReference type="PhylomeDB" id="B8MMK0"/>
<dbReference type="eggNOG" id="ENOG502RC91">
    <property type="taxonomic scope" value="Eukaryota"/>
</dbReference>
<dbReference type="OrthoDB" id="2150604at2759"/>
<dbReference type="EMBL" id="EQ962658">
    <property type="protein sequence ID" value="EED13754.1"/>
    <property type="molecule type" value="Genomic_DNA"/>
</dbReference>
<evidence type="ECO:0000313" key="1">
    <source>
        <dbReference type="EMBL" id="EED13754.1"/>
    </source>
</evidence>
<proteinExistence type="predicted"/>
<evidence type="ECO:0000313" key="2">
    <source>
        <dbReference type="Proteomes" id="UP000001745"/>
    </source>
</evidence>
<dbReference type="SUPFAM" id="SSF52777">
    <property type="entry name" value="CoA-dependent acyltransferases"/>
    <property type="match status" value="2"/>
</dbReference>
<accession>B8MMK0</accession>
<keyword evidence="2" id="KW-1185">Reference proteome</keyword>
<dbReference type="GO" id="GO:0008080">
    <property type="term" value="F:N-acetyltransferase activity"/>
    <property type="evidence" value="ECO:0007669"/>
    <property type="project" value="TreeGrafter"/>
</dbReference>
<dbReference type="STRING" id="441959.B8MMK0"/>
<dbReference type="AlphaFoldDB" id="B8MMK0"/>
<dbReference type="InterPro" id="IPR023213">
    <property type="entry name" value="CAT-like_dom_sf"/>
</dbReference>
<dbReference type="InterPro" id="IPR052058">
    <property type="entry name" value="Alcohol_O-acetyltransferase"/>
</dbReference>
<dbReference type="InterPro" id="IPR010828">
    <property type="entry name" value="Atf2/Sli1-like"/>
</dbReference>
<dbReference type="Gene3D" id="3.30.559.30">
    <property type="entry name" value="Nonribosomal peptide synthetase, condensation domain"/>
    <property type="match status" value="1"/>
</dbReference>
<dbReference type="InParanoid" id="B8MMK0"/>
<dbReference type="Proteomes" id="UP000001745">
    <property type="component" value="Unassembled WGS sequence"/>
</dbReference>